<dbReference type="SUPFAM" id="SSF109604">
    <property type="entry name" value="HD-domain/PDEase-like"/>
    <property type="match status" value="1"/>
</dbReference>
<evidence type="ECO:0000313" key="4">
    <source>
        <dbReference type="Proteomes" id="UP001501047"/>
    </source>
</evidence>
<protein>
    <submittedName>
        <fullName evidence="3">HD domain-containing protein</fullName>
    </submittedName>
</protein>
<dbReference type="Pfam" id="PF01966">
    <property type="entry name" value="HD"/>
    <property type="match status" value="1"/>
</dbReference>
<feature type="domain" description="HD" evidence="2">
    <location>
        <begin position="148"/>
        <end position="269"/>
    </location>
</feature>
<reference evidence="3 4" key="1">
    <citation type="journal article" date="2019" name="Int. J. Syst. Evol. Microbiol.">
        <title>The Global Catalogue of Microorganisms (GCM) 10K type strain sequencing project: providing services to taxonomists for standard genome sequencing and annotation.</title>
        <authorList>
            <consortium name="The Broad Institute Genomics Platform"/>
            <consortium name="The Broad Institute Genome Sequencing Center for Infectious Disease"/>
            <person name="Wu L."/>
            <person name="Ma J."/>
        </authorList>
    </citation>
    <scope>NUCLEOTIDE SEQUENCE [LARGE SCALE GENOMIC DNA]</scope>
    <source>
        <strain evidence="3 4">JCM 1417</strain>
    </source>
</reference>
<dbReference type="InterPro" id="IPR050798">
    <property type="entry name" value="YhaM_exoribonuc/phosphodiest"/>
</dbReference>
<dbReference type="InterPro" id="IPR003607">
    <property type="entry name" value="HD/PDEase_dom"/>
</dbReference>
<sequence length="298" mass="34273">MKSIYLTQAVNSRNNDLVELLLMIKDKSIHKDEITYTLGDITGELSFKSKYDCNNMLNIGDVVSVSIKDSNIVKLNLSKSSYSLNDFMNSVKRDIKSILDELEEMTTRQFKCEEVMSLDKYFFGNKDFINVFSQAIGGLEHHTYIGGLAEHTLNVTYWARKLSYRYNCRYKEMAILAAKLHDIGKIYEYSSIGTFKPTNRGEMEGHIVIGITMIEEAFKNDHGLYSEDFKNRIKGCIVQHHGKPEYGSPKGPNTEEAFIVHYADYIDATMNKVSKVKDKTIHDTWSEYEKKIESKLFI</sequence>
<organism evidence="3 4">
    <name type="scientific">Clostridium subterminale</name>
    <dbReference type="NCBI Taxonomy" id="1550"/>
    <lineage>
        <taxon>Bacteria</taxon>
        <taxon>Bacillati</taxon>
        <taxon>Bacillota</taxon>
        <taxon>Clostridia</taxon>
        <taxon>Eubacteriales</taxon>
        <taxon>Clostridiaceae</taxon>
        <taxon>Clostridium</taxon>
    </lineage>
</organism>
<accession>A0ABN1KMA2</accession>
<dbReference type="PANTHER" id="PTHR37294:SF1">
    <property type="entry name" value="3'-5' EXORIBONUCLEASE YHAM"/>
    <property type="match status" value="1"/>
</dbReference>
<dbReference type="PROSITE" id="PS51831">
    <property type="entry name" value="HD"/>
    <property type="match status" value="1"/>
</dbReference>
<gene>
    <name evidence="3" type="ORF">GCM10008908_14660</name>
</gene>
<evidence type="ECO:0000256" key="1">
    <source>
        <dbReference type="ARBA" id="ARBA00022801"/>
    </source>
</evidence>
<proteinExistence type="predicted"/>
<comment type="caution">
    <text evidence="3">The sequence shown here is derived from an EMBL/GenBank/DDBJ whole genome shotgun (WGS) entry which is preliminary data.</text>
</comment>
<dbReference type="EMBL" id="BAAACI010000002">
    <property type="protein sequence ID" value="GAA0771022.1"/>
    <property type="molecule type" value="Genomic_DNA"/>
</dbReference>
<evidence type="ECO:0000259" key="2">
    <source>
        <dbReference type="PROSITE" id="PS51831"/>
    </source>
</evidence>
<name>A0ABN1KMA2_CLOSU</name>
<evidence type="ECO:0000313" key="3">
    <source>
        <dbReference type="EMBL" id="GAA0771022.1"/>
    </source>
</evidence>
<dbReference type="Gene3D" id="1.10.3210.10">
    <property type="entry name" value="Hypothetical protein af1432"/>
    <property type="match status" value="1"/>
</dbReference>
<dbReference type="RefSeq" id="WP_343825093.1">
    <property type="nucleotide sequence ID" value="NZ_BAAACI010000002.1"/>
</dbReference>
<keyword evidence="1" id="KW-0378">Hydrolase</keyword>
<dbReference type="Proteomes" id="UP001501047">
    <property type="component" value="Unassembled WGS sequence"/>
</dbReference>
<dbReference type="InterPro" id="IPR006674">
    <property type="entry name" value="HD_domain"/>
</dbReference>
<dbReference type="PANTHER" id="PTHR37294">
    <property type="entry name" value="3'-5' EXORIBONUCLEASE YHAM"/>
    <property type="match status" value="1"/>
</dbReference>
<keyword evidence="4" id="KW-1185">Reference proteome</keyword>
<dbReference type="SMART" id="SM00471">
    <property type="entry name" value="HDc"/>
    <property type="match status" value="1"/>
</dbReference>
<dbReference type="CDD" id="cd00077">
    <property type="entry name" value="HDc"/>
    <property type="match status" value="1"/>
</dbReference>